<keyword evidence="3" id="KW-1185">Reference proteome</keyword>
<organism evidence="2 3">
    <name type="scientific">Cryoendolithus antarcticus</name>
    <dbReference type="NCBI Taxonomy" id="1507870"/>
    <lineage>
        <taxon>Eukaryota</taxon>
        <taxon>Fungi</taxon>
        <taxon>Dikarya</taxon>
        <taxon>Ascomycota</taxon>
        <taxon>Pezizomycotina</taxon>
        <taxon>Dothideomycetes</taxon>
        <taxon>Dothideomycetidae</taxon>
        <taxon>Cladosporiales</taxon>
        <taxon>Cladosporiaceae</taxon>
        <taxon>Cryoendolithus</taxon>
    </lineage>
</organism>
<dbReference type="AlphaFoldDB" id="A0A1V8S9M1"/>
<accession>A0A1V8S9M1</accession>
<evidence type="ECO:0000313" key="3">
    <source>
        <dbReference type="Proteomes" id="UP000192596"/>
    </source>
</evidence>
<feature type="transmembrane region" description="Helical" evidence="1">
    <location>
        <begin position="46"/>
        <end position="67"/>
    </location>
</feature>
<evidence type="ECO:0000256" key="1">
    <source>
        <dbReference type="SAM" id="Phobius"/>
    </source>
</evidence>
<dbReference type="EMBL" id="NAJO01000078">
    <property type="protein sequence ID" value="OQN95836.1"/>
    <property type="molecule type" value="Genomic_DNA"/>
</dbReference>
<name>A0A1V8S9M1_9PEZI</name>
<gene>
    <name evidence="2" type="ORF">B0A48_18121</name>
</gene>
<dbReference type="InParanoid" id="A0A1V8S9M1"/>
<keyword evidence="1" id="KW-0472">Membrane</keyword>
<protein>
    <submittedName>
        <fullName evidence="2">Uncharacterized protein</fullName>
    </submittedName>
</protein>
<proteinExistence type="predicted"/>
<keyword evidence="1" id="KW-0812">Transmembrane</keyword>
<comment type="caution">
    <text evidence="2">The sequence shown here is derived from an EMBL/GenBank/DDBJ whole genome shotgun (WGS) entry which is preliminary data.</text>
</comment>
<keyword evidence="1" id="KW-1133">Transmembrane helix</keyword>
<reference evidence="3" key="1">
    <citation type="submission" date="2017-03" db="EMBL/GenBank/DDBJ databases">
        <title>Genomes of endolithic fungi from Antarctica.</title>
        <authorList>
            <person name="Coleine C."/>
            <person name="Masonjones S."/>
            <person name="Stajich J.E."/>
        </authorList>
    </citation>
    <scope>NUCLEOTIDE SEQUENCE [LARGE SCALE GENOMIC DNA]</scope>
    <source>
        <strain evidence="3">CCFEE 5527</strain>
    </source>
</reference>
<feature type="transmembrane region" description="Helical" evidence="1">
    <location>
        <begin position="21"/>
        <end position="40"/>
    </location>
</feature>
<evidence type="ECO:0000313" key="2">
    <source>
        <dbReference type="EMBL" id="OQN95836.1"/>
    </source>
</evidence>
<dbReference type="Proteomes" id="UP000192596">
    <property type="component" value="Unassembled WGS sequence"/>
</dbReference>
<sequence>MHRDFRLKQTRQATSEHIFSTVILNLWFPYITDFLAIFHANLTNAAIMLPLTVLSIFLPFVLTLPPLQPRQQDCSYYPNQTRQATAPYILRLEGTLTNTTLGYLNAFNPTPYALLTSDISSASVAFTAPSWNTDAALLFWNGSQAAEKGLNLPVEALWSPETIAPVPTNGCGSRTISLVAKHSESGECGIAGKKVVAYAGCPAWGTTNDGGQVCKKERFFVCDHTNLDGVSDEDVVVHYGWGATAKYGPICKEVDLVSECP</sequence>